<dbReference type="Pfam" id="PF00668">
    <property type="entry name" value="Condensation"/>
    <property type="match status" value="1"/>
</dbReference>
<dbReference type="GO" id="GO:0009366">
    <property type="term" value="C:enterobactin synthetase complex"/>
    <property type="evidence" value="ECO:0007669"/>
    <property type="project" value="TreeGrafter"/>
</dbReference>
<dbReference type="Gene3D" id="3.30.559.10">
    <property type="entry name" value="Chloramphenicol acetyltransferase-like domain"/>
    <property type="match status" value="1"/>
</dbReference>
<organism evidence="2 3">
    <name type="scientific">Streptomyces parvus</name>
    <dbReference type="NCBI Taxonomy" id="66428"/>
    <lineage>
        <taxon>Bacteria</taxon>
        <taxon>Bacillati</taxon>
        <taxon>Actinomycetota</taxon>
        <taxon>Actinomycetes</taxon>
        <taxon>Kitasatosporales</taxon>
        <taxon>Streptomycetaceae</taxon>
        <taxon>Streptomyces</taxon>
    </lineage>
</organism>
<dbReference type="InterPro" id="IPR001242">
    <property type="entry name" value="Condensation_dom"/>
</dbReference>
<dbReference type="GO" id="GO:0043041">
    <property type="term" value="P:amino acid activation for nonribosomal peptide biosynthetic process"/>
    <property type="evidence" value="ECO:0007669"/>
    <property type="project" value="TreeGrafter"/>
</dbReference>
<feature type="non-terminal residue" evidence="2">
    <location>
        <position position="473"/>
    </location>
</feature>
<evidence type="ECO:0000313" key="3">
    <source>
        <dbReference type="Proteomes" id="UP000323242"/>
    </source>
</evidence>
<accession>A0A5D4I9U3</accession>
<feature type="domain" description="Condensation" evidence="1">
    <location>
        <begin position="12"/>
        <end position="442"/>
    </location>
</feature>
<dbReference type="AlphaFoldDB" id="A0A5D4I9U3"/>
<evidence type="ECO:0000313" key="2">
    <source>
        <dbReference type="EMBL" id="TYR48935.1"/>
    </source>
</evidence>
<sequence length="473" mass="51759">MTEVESAMIRHALTDAQSEVWLAQQLDPSSAHYNVGVRLDFSGPINPELLATAINRATADAEALRCRIGLSGNAPHQVIMAADEIPLLRQVQLAGHPAETDDWIQQDLATPVDLLAAPLQQHTLLTLADGRHTLYLRYHHILLDGFSLMLYLRRLAEVYSALAAERECPSHSFGSLGDLLRAEEAYRASEQYGEDRAYWLTSLADHPDPVSLAGRSAPPESSVLRRTTELTAAQATALQDAGRRAKSPWSLVTIAATAAFMHGMTSQDDILLALPVTARTGRAALATPGMLANELPLRLHVRSSMSFAQLLEATAKQVSQAVRHHRFRGEELRRELGVTASEALRGPMVNIISHRDELSFGNVTAKVERSSGNRARDLNLVFSGTPQSGVRMDLGANPGLYSKDQLESIQDRFLRFLEAVTADANRPLGRFDMLTPEERHELPTLWTARETGDVPVGVVALFEEQVVATPDAG</sequence>
<dbReference type="Proteomes" id="UP000323242">
    <property type="component" value="Unassembled WGS sequence"/>
</dbReference>
<dbReference type="PANTHER" id="PTHR45527">
    <property type="entry name" value="NONRIBOSOMAL PEPTIDE SYNTHETASE"/>
    <property type="match status" value="1"/>
</dbReference>
<protein>
    <recommendedName>
        <fullName evidence="1">Condensation domain-containing protein</fullName>
    </recommendedName>
</protein>
<dbReference type="PANTHER" id="PTHR45527:SF1">
    <property type="entry name" value="FATTY ACID SYNTHASE"/>
    <property type="match status" value="1"/>
</dbReference>
<dbReference type="InterPro" id="IPR023213">
    <property type="entry name" value="CAT-like_dom_sf"/>
</dbReference>
<dbReference type="Gene3D" id="3.30.559.30">
    <property type="entry name" value="Nonribosomal peptide synthetase, condensation domain"/>
    <property type="match status" value="1"/>
</dbReference>
<keyword evidence="3" id="KW-1185">Reference proteome</keyword>
<dbReference type="GO" id="GO:0031177">
    <property type="term" value="F:phosphopantetheine binding"/>
    <property type="evidence" value="ECO:0007669"/>
    <property type="project" value="TreeGrafter"/>
</dbReference>
<proteinExistence type="predicted"/>
<name>A0A5D4I9U3_9ACTN</name>
<dbReference type="GO" id="GO:0008610">
    <property type="term" value="P:lipid biosynthetic process"/>
    <property type="evidence" value="ECO:0007669"/>
    <property type="project" value="UniProtKB-ARBA"/>
</dbReference>
<dbReference type="GO" id="GO:0047527">
    <property type="term" value="F:2,3-dihydroxybenzoate-serine ligase activity"/>
    <property type="evidence" value="ECO:0007669"/>
    <property type="project" value="TreeGrafter"/>
</dbReference>
<dbReference type="GO" id="GO:0005829">
    <property type="term" value="C:cytosol"/>
    <property type="evidence" value="ECO:0007669"/>
    <property type="project" value="TreeGrafter"/>
</dbReference>
<evidence type="ECO:0000259" key="1">
    <source>
        <dbReference type="Pfam" id="PF00668"/>
    </source>
</evidence>
<reference evidence="2 3" key="1">
    <citation type="submission" date="2019-08" db="EMBL/GenBank/DDBJ databases">
        <title>Draft genome for granaticin producer strain Streptomyces parvus C05.</title>
        <authorList>
            <person name="Gonzalez-Pimentel J.L."/>
        </authorList>
    </citation>
    <scope>NUCLEOTIDE SEQUENCE [LARGE SCALE GENOMIC DNA]</scope>
    <source>
        <strain evidence="2 3">C05</strain>
    </source>
</reference>
<gene>
    <name evidence="2" type="ORF">FY004_33945</name>
</gene>
<dbReference type="GO" id="GO:0009239">
    <property type="term" value="P:enterobactin biosynthetic process"/>
    <property type="evidence" value="ECO:0007669"/>
    <property type="project" value="TreeGrafter"/>
</dbReference>
<dbReference type="EMBL" id="VSZQ01000290">
    <property type="protein sequence ID" value="TYR48935.1"/>
    <property type="molecule type" value="Genomic_DNA"/>
</dbReference>
<dbReference type="SUPFAM" id="SSF52777">
    <property type="entry name" value="CoA-dependent acyltransferases"/>
    <property type="match status" value="2"/>
</dbReference>
<comment type="caution">
    <text evidence="2">The sequence shown here is derived from an EMBL/GenBank/DDBJ whole genome shotgun (WGS) entry which is preliminary data.</text>
</comment>